<sequence length="677" mass="74251">MPMRHSFVIICLLFLAGHVVFGQTTKARNWCLIGVAKVDVTPKGPVVLAGYGGRTTEHEGIDTKLWARAMVMGNKSPVAVVVLDNCGVPAGVTRRLAQRLVKHGITPRHLVVAATHTHNAPSLVGYAKVVWAGRMSPAQKKRMAEYTTFAIDRMESAVLRALKNRQLMQLEWAQGRVGFGGNRRVLNNGKWAGFGFQRNGPVDHSLPVLAARDADGKVRALWANYACHCTTVGSRNRVGGDWAGFANASMETDFPGAVSLMSIGCGADIGPVGSGLQIAEKHGRAIATEVKRLLATKTTPLTGPPAVSGKHIQLPLIKPQPRVHWEAQLRGSGWHHQLAKAMLAKLDATGSIPAQVNYPVSVWKFGDDLAMVFLAGEVVVDYSVRLNRELDWTRLWISAWANDMPGYIPSRRVLAEGGYEADFSQVYYEQPGRYDPKVEDAVVNAVKELVGRTFEMLPGQKTAPFHTLPSGEADTFNRVAKWAAAKNSEEEMMVLQKVRQLIPNAVPAIGRMLPSDAEQTEWFNFAGDHVRRVFIRQKAKGTTLRWQSPKLVENAKGSITLCFTGGVGWESAPKTGGFTLLIGGGEALQFDVTRKANRWVSKDTKTELVYLPTWTSPEDSGGFFFLTLTNVRPDTNGAISIAVRSLGRDSMRWFAIDAKQEIRTKLNKLSAAITKNR</sequence>
<name>A0A381X212_9ZZZZ</name>
<protein>
    <recommendedName>
        <fullName evidence="1">Neutral/alkaline non-lysosomal ceramidase N-terminal domain-containing protein</fullName>
    </recommendedName>
</protein>
<organism evidence="2">
    <name type="scientific">marine metagenome</name>
    <dbReference type="NCBI Taxonomy" id="408172"/>
    <lineage>
        <taxon>unclassified sequences</taxon>
        <taxon>metagenomes</taxon>
        <taxon>ecological metagenomes</taxon>
    </lineage>
</organism>
<proteinExistence type="predicted"/>
<accession>A0A381X212</accession>
<dbReference type="Pfam" id="PF04734">
    <property type="entry name" value="Ceramidase_alk"/>
    <property type="match status" value="1"/>
</dbReference>
<feature type="domain" description="Neutral/alkaline non-lysosomal ceramidase N-terminal" evidence="1">
    <location>
        <begin position="32"/>
        <end position="254"/>
    </location>
</feature>
<gene>
    <name evidence="2" type="ORF">METZ01_LOCUS111466</name>
</gene>
<evidence type="ECO:0000313" key="2">
    <source>
        <dbReference type="EMBL" id="SVA58612.1"/>
    </source>
</evidence>
<evidence type="ECO:0000259" key="1">
    <source>
        <dbReference type="Pfam" id="PF04734"/>
    </source>
</evidence>
<dbReference type="InterPro" id="IPR031329">
    <property type="entry name" value="NEUT/ALK_ceramidase_N"/>
</dbReference>
<reference evidence="2" key="1">
    <citation type="submission" date="2018-05" db="EMBL/GenBank/DDBJ databases">
        <authorList>
            <person name="Lanie J.A."/>
            <person name="Ng W.-L."/>
            <person name="Kazmierczak K.M."/>
            <person name="Andrzejewski T.M."/>
            <person name="Davidsen T.M."/>
            <person name="Wayne K.J."/>
            <person name="Tettelin H."/>
            <person name="Glass J.I."/>
            <person name="Rusch D."/>
            <person name="Podicherti R."/>
            <person name="Tsui H.-C.T."/>
            <person name="Winkler M.E."/>
        </authorList>
    </citation>
    <scope>NUCLEOTIDE SEQUENCE</scope>
</reference>
<dbReference type="EMBL" id="UINC01013589">
    <property type="protein sequence ID" value="SVA58612.1"/>
    <property type="molecule type" value="Genomic_DNA"/>
</dbReference>
<dbReference type="AlphaFoldDB" id="A0A381X212"/>